<dbReference type="HOGENOM" id="CLU_140176_16_0_9"/>
<proteinExistence type="predicted"/>
<dbReference type="AlphaFoldDB" id="U2R7Z1"/>
<accession>U2R7Z1</accession>
<protein>
    <submittedName>
        <fullName evidence="1">Uncharacterized protein</fullName>
    </submittedName>
</protein>
<dbReference type="EMBL" id="AWVI01000018">
    <property type="protein sequence ID" value="ERK46822.1"/>
    <property type="molecule type" value="Genomic_DNA"/>
</dbReference>
<evidence type="ECO:0000313" key="2">
    <source>
        <dbReference type="Proteomes" id="UP000016658"/>
    </source>
</evidence>
<name>U2R7Z1_9FIRM</name>
<evidence type="ECO:0000313" key="1">
    <source>
        <dbReference type="EMBL" id="ERK46822.1"/>
    </source>
</evidence>
<gene>
    <name evidence="1" type="ORF">HMPREF0367_00371</name>
</gene>
<dbReference type="Proteomes" id="UP000016658">
    <property type="component" value="Unassembled WGS sequence"/>
</dbReference>
<organism evidence="1 2">
    <name type="scientific">Faecalitalea cylindroides ATCC 27803</name>
    <dbReference type="NCBI Taxonomy" id="649755"/>
    <lineage>
        <taxon>Bacteria</taxon>
        <taxon>Bacillati</taxon>
        <taxon>Bacillota</taxon>
        <taxon>Erysipelotrichia</taxon>
        <taxon>Erysipelotrichales</taxon>
        <taxon>Erysipelotrichaceae</taxon>
        <taxon>Faecalitalea</taxon>
    </lineage>
</organism>
<comment type="caution">
    <text evidence="1">The sequence shown here is derived from an EMBL/GenBank/DDBJ whole genome shotgun (WGS) entry which is preliminary data.</text>
</comment>
<reference evidence="1 2" key="1">
    <citation type="submission" date="2013-06" db="EMBL/GenBank/DDBJ databases">
        <authorList>
            <person name="Weinstock G."/>
            <person name="Sodergren E."/>
            <person name="Lobos E.A."/>
            <person name="Fulton L."/>
            <person name="Fulton R."/>
            <person name="Courtney L."/>
            <person name="Fronick C."/>
            <person name="O'Laughlin M."/>
            <person name="Godfrey J."/>
            <person name="Wilson R.M."/>
            <person name="Miner T."/>
            <person name="Farmer C."/>
            <person name="Delehaunty K."/>
            <person name="Cordes M."/>
            <person name="Minx P."/>
            <person name="Tomlinson C."/>
            <person name="Chen J."/>
            <person name="Wollam A."/>
            <person name="Pepin K.H."/>
            <person name="Bhonagiri V."/>
            <person name="Zhang X."/>
            <person name="Warren W."/>
            <person name="Mitreva M."/>
            <person name="Mardis E.R."/>
            <person name="Wilson R.K."/>
        </authorList>
    </citation>
    <scope>NUCLEOTIDE SEQUENCE [LARGE SCALE GENOMIC DNA]</scope>
    <source>
        <strain evidence="1 2">ATCC 27803</strain>
    </source>
</reference>
<sequence>MFKEYPDVVNVKQLCEMLGGICSKTACQLLRTNKIQHFKIGNRYFIPKIFVLNYICNLQNRNL</sequence>